<comment type="caution">
    <text evidence="1">The sequence shown here is derived from an EMBL/GenBank/DDBJ whole genome shotgun (WGS) entry which is preliminary data.</text>
</comment>
<protein>
    <submittedName>
        <fullName evidence="1">Uncharacterized protein</fullName>
    </submittedName>
</protein>
<proteinExistence type="predicted"/>
<evidence type="ECO:0000313" key="2">
    <source>
        <dbReference type="Proteomes" id="UP000276133"/>
    </source>
</evidence>
<keyword evidence="2" id="KW-1185">Reference proteome</keyword>
<gene>
    <name evidence="1" type="ORF">BpHYR1_021878</name>
</gene>
<accession>A0A3M7T492</accession>
<organism evidence="1 2">
    <name type="scientific">Brachionus plicatilis</name>
    <name type="common">Marine rotifer</name>
    <name type="synonym">Brachionus muelleri</name>
    <dbReference type="NCBI Taxonomy" id="10195"/>
    <lineage>
        <taxon>Eukaryota</taxon>
        <taxon>Metazoa</taxon>
        <taxon>Spiralia</taxon>
        <taxon>Gnathifera</taxon>
        <taxon>Rotifera</taxon>
        <taxon>Eurotatoria</taxon>
        <taxon>Monogononta</taxon>
        <taxon>Pseudotrocha</taxon>
        <taxon>Ploima</taxon>
        <taxon>Brachionidae</taxon>
        <taxon>Brachionus</taxon>
    </lineage>
</organism>
<reference evidence="1 2" key="1">
    <citation type="journal article" date="2018" name="Sci. Rep.">
        <title>Genomic signatures of local adaptation to the degree of environmental predictability in rotifers.</title>
        <authorList>
            <person name="Franch-Gras L."/>
            <person name="Hahn C."/>
            <person name="Garcia-Roger E.M."/>
            <person name="Carmona M.J."/>
            <person name="Serra M."/>
            <person name="Gomez A."/>
        </authorList>
    </citation>
    <scope>NUCLEOTIDE SEQUENCE [LARGE SCALE GENOMIC DNA]</scope>
    <source>
        <strain evidence="1">HYR1</strain>
    </source>
</reference>
<evidence type="ECO:0000313" key="1">
    <source>
        <dbReference type="EMBL" id="RNA42775.1"/>
    </source>
</evidence>
<dbReference type="EMBL" id="REGN01000323">
    <property type="protein sequence ID" value="RNA42775.1"/>
    <property type="molecule type" value="Genomic_DNA"/>
</dbReference>
<dbReference type="Proteomes" id="UP000276133">
    <property type="component" value="Unassembled WGS sequence"/>
</dbReference>
<name>A0A3M7T492_BRAPC</name>
<dbReference type="AlphaFoldDB" id="A0A3M7T492"/>
<sequence>MEPMKRLFIRILVNQYTIESRKTDKLTGIPITGIPDDSCILFYRSLRACLVLRNPHGHQRRLISYTMTVINTAQKREK</sequence>